<evidence type="ECO:0000256" key="3">
    <source>
        <dbReference type="ARBA" id="ARBA00023315"/>
    </source>
</evidence>
<dbReference type="EC" id="2.3.1.179" evidence="7"/>
<evidence type="ECO:0000256" key="4">
    <source>
        <dbReference type="RuleBase" id="RU003694"/>
    </source>
</evidence>
<feature type="region of interest" description="Disordered" evidence="5">
    <location>
        <begin position="214"/>
        <end position="233"/>
    </location>
</feature>
<dbReference type="GO" id="GO:0005829">
    <property type="term" value="C:cytosol"/>
    <property type="evidence" value="ECO:0007669"/>
    <property type="project" value="TreeGrafter"/>
</dbReference>
<dbReference type="FunFam" id="3.40.47.10:FF:000018">
    <property type="entry name" value="3-oxoacyl-[acyl-carrier-protein] synthase 2"/>
    <property type="match status" value="1"/>
</dbReference>
<dbReference type="SMART" id="SM00825">
    <property type="entry name" value="PKS_KS"/>
    <property type="match status" value="1"/>
</dbReference>
<dbReference type="STRING" id="656024.FsymDg_2768"/>
<keyword evidence="2 4" id="KW-0808">Transferase</keyword>
<name>F8B4X8_9ACTN</name>
<dbReference type="PANTHER" id="PTHR11712">
    <property type="entry name" value="POLYKETIDE SYNTHASE-RELATED"/>
    <property type="match status" value="1"/>
</dbReference>
<keyword evidence="3 7" id="KW-0012">Acyltransferase</keyword>
<organism evidence="7 8">
    <name type="scientific">Candidatus Protofrankia datiscae</name>
    <dbReference type="NCBI Taxonomy" id="2716812"/>
    <lineage>
        <taxon>Bacteria</taxon>
        <taxon>Bacillati</taxon>
        <taxon>Actinomycetota</taxon>
        <taxon>Actinomycetes</taxon>
        <taxon>Frankiales</taxon>
        <taxon>Frankiaceae</taxon>
        <taxon>Protofrankia</taxon>
    </lineage>
</organism>
<evidence type="ECO:0000259" key="6">
    <source>
        <dbReference type="PROSITE" id="PS52004"/>
    </source>
</evidence>
<dbReference type="Proteomes" id="UP000001549">
    <property type="component" value="Chromosome"/>
</dbReference>
<dbReference type="Pfam" id="PF00109">
    <property type="entry name" value="ketoacyl-synt"/>
    <property type="match status" value="1"/>
</dbReference>
<feature type="compositionally biased region" description="Basic and acidic residues" evidence="5">
    <location>
        <begin position="223"/>
        <end position="233"/>
    </location>
</feature>
<accession>F8B4X8</accession>
<reference evidence="7 8" key="1">
    <citation type="submission" date="2011-05" db="EMBL/GenBank/DDBJ databases">
        <title>Complete sequence of chromosome of Frankia symbiont of Datisca glomerata.</title>
        <authorList>
            <consortium name="US DOE Joint Genome Institute"/>
            <person name="Lucas S."/>
            <person name="Han J."/>
            <person name="Lapidus A."/>
            <person name="Cheng J.-F."/>
            <person name="Goodwin L."/>
            <person name="Pitluck S."/>
            <person name="Peters L."/>
            <person name="Mikhailova N."/>
            <person name="Chertkov O."/>
            <person name="Teshima H."/>
            <person name="Han C."/>
            <person name="Tapia R."/>
            <person name="Land M."/>
            <person name="Hauser L."/>
            <person name="Kyrpides N."/>
            <person name="Ivanova N."/>
            <person name="Pagani I."/>
            <person name="Berry A."/>
            <person name="Pawlowski K."/>
            <person name="Persson T."/>
            <person name="Vanden Heuvel B."/>
            <person name="Benson D."/>
            <person name="Woyke T."/>
        </authorList>
    </citation>
    <scope>NUCLEOTIDE SEQUENCE [LARGE SCALE GENOMIC DNA]</scope>
    <source>
        <strain evidence="8">4085684</strain>
    </source>
</reference>
<keyword evidence="8" id="KW-1185">Reference proteome</keyword>
<dbReference type="PANTHER" id="PTHR11712:SF336">
    <property type="entry name" value="3-OXOACYL-[ACYL-CARRIER-PROTEIN] SYNTHASE, MITOCHONDRIAL"/>
    <property type="match status" value="1"/>
</dbReference>
<dbReference type="GO" id="GO:0030497">
    <property type="term" value="P:fatty acid elongation"/>
    <property type="evidence" value="ECO:0007669"/>
    <property type="project" value="UniProtKB-ARBA"/>
</dbReference>
<dbReference type="GO" id="GO:0004315">
    <property type="term" value="F:3-oxoacyl-[acyl-carrier-protein] synthase activity"/>
    <property type="evidence" value="ECO:0007669"/>
    <property type="project" value="UniProtKB-EC"/>
</dbReference>
<dbReference type="InterPro" id="IPR018201">
    <property type="entry name" value="Ketoacyl_synth_AS"/>
</dbReference>
<dbReference type="NCBIfam" id="NF005589">
    <property type="entry name" value="PRK07314.1"/>
    <property type="match status" value="1"/>
</dbReference>
<dbReference type="PROSITE" id="PS00606">
    <property type="entry name" value="KS3_1"/>
    <property type="match status" value="1"/>
</dbReference>
<protein>
    <submittedName>
        <fullName evidence="7">Beta-ketoacyl-acyl-carrier-protein synthase II</fullName>
        <ecNumber evidence="7">2.3.1.179</ecNumber>
    </submittedName>
</protein>
<dbReference type="Gene3D" id="3.40.47.10">
    <property type="match status" value="2"/>
</dbReference>
<dbReference type="InterPro" id="IPR000794">
    <property type="entry name" value="Beta-ketoacyl_synthase"/>
</dbReference>
<dbReference type="RefSeq" id="WP_013874014.1">
    <property type="nucleotide sequence ID" value="NC_015656.1"/>
</dbReference>
<dbReference type="CDD" id="cd00834">
    <property type="entry name" value="KAS_I_II"/>
    <property type="match status" value="1"/>
</dbReference>
<evidence type="ECO:0000313" key="8">
    <source>
        <dbReference type="Proteomes" id="UP000001549"/>
    </source>
</evidence>
<feature type="domain" description="Ketosynthase family 3 (KS3)" evidence="6">
    <location>
        <begin position="4"/>
        <end position="418"/>
    </location>
</feature>
<dbReference type="AlphaFoldDB" id="F8B4X8"/>
<dbReference type="InterPro" id="IPR014030">
    <property type="entry name" value="Ketoacyl_synth_N"/>
</dbReference>
<dbReference type="EMBL" id="CP002801">
    <property type="protein sequence ID" value="AEH10105.1"/>
    <property type="molecule type" value="Genomic_DNA"/>
</dbReference>
<dbReference type="HOGENOM" id="CLU_000022_69_2_11"/>
<comment type="similarity">
    <text evidence="1 4">Belongs to the thiolase-like superfamily. Beta-ketoacyl-ACP synthases family.</text>
</comment>
<sequence>MSGHRRVVVTGVGVVAPGGVTRETFWSTVTAGRTATRRITLFDASPFRSRVAAECDFDPAAAGLTPRQMRRSDRYIQFAMAAAAEAVADSGLVLDEPTANATGVTMGTAVGGTTALETEYVVASDSGQQWLVDPDYASPFLYQALMPSSLAADVGCQFGAHGPAQVVSTGCTSGIDAIGYGYQLVADGEVKVMIAGASDSPISPVTLASFDAIKATSPDDSDPEHASRPFDRDRRGFILGEGGAVLALEELEHARRRGAHIYCEVAGFATRSNAFHMTGLRPDGAEMARAISDALAQGRLAPTAVSYINAHGSGTKQNDRHETAAFKRALGEHAYQVPISSIKSMVGHSLGAIGAIEMAACALAIEHGVVPPTANWANRDPECDLDYTPNTAREHKVDVALSVGSGFGGFQSAMVFRSLTRSSRHAGGLPAAEGDKQASAPNGLPAAEGAGKRKAGVGR</sequence>
<evidence type="ECO:0000256" key="5">
    <source>
        <dbReference type="SAM" id="MobiDB-lite"/>
    </source>
</evidence>
<evidence type="ECO:0000256" key="2">
    <source>
        <dbReference type="ARBA" id="ARBA00022679"/>
    </source>
</evidence>
<evidence type="ECO:0000256" key="1">
    <source>
        <dbReference type="ARBA" id="ARBA00008467"/>
    </source>
</evidence>
<dbReference type="SUPFAM" id="SSF53901">
    <property type="entry name" value="Thiolase-like"/>
    <property type="match status" value="2"/>
</dbReference>
<dbReference type="InterPro" id="IPR016039">
    <property type="entry name" value="Thiolase-like"/>
</dbReference>
<feature type="region of interest" description="Disordered" evidence="5">
    <location>
        <begin position="425"/>
        <end position="459"/>
    </location>
</feature>
<evidence type="ECO:0000313" key="7">
    <source>
        <dbReference type="EMBL" id="AEH10105.1"/>
    </source>
</evidence>
<dbReference type="Pfam" id="PF02801">
    <property type="entry name" value="Ketoacyl-synt_C"/>
    <property type="match status" value="1"/>
</dbReference>
<proteinExistence type="inferred from homology"/>
<gene>
    <name evidence="7" type="ordered locus">FsymDg_2768</name>
</gene>
<dbReference type="KEGG" id="fsy:FsymDg_2768"/>
<dbReference type="InterPro" id="IPR020841">
    <property type="entry name" value="PKS_Beta-ketoAc_synthase_dom"/>
</dbReference>
<dbReference type="PROSITE" id="PS52004">
    <property type="entry name" value="KS3_2"/>
    <property type="match status" value="1"/>
</dbReference>
<dbReference type="InterPro" id="IPR014031">
    <property type="entry name" value="Ketoacyl_synth_C"/>
</dbReference>
<dbReference type="FunFam" id="3.40.47.10:FF:000029">
    <property type="entry name" value="3-oxoacyl-[acyl-carrier-protein] synthase 1"/>
    <property type="match status" value="1"/>
</dbReference>
<dbReference type="eggNOG" id="COG0304">
    <property type="taxonomic scope" value="Bacteria"/>
</dbReference>